<dbReference type="PANTHER" id="PTHR43877">
    <property type="entry name" value="AMINOALKYLPHOSPHONATE N-ACETYLTRANSFERASE-RELATED-RELATED"/>
    <property type="match status" value="1"/>
</dbReference>
<dbReference type="InterPro" id="IPR016181">
    <property type="entry name" value="Acyl_CoA_acyltransferase"/>
</dbReference>
<keyword evidence="5" id="KW-1185">Reference proteome</keyword>
<evidence type="ECO:0000256" key="1">
    <source>
        <dbReference type="ARBA" id="ARBA00022679"/>
    </source>
</evidence>
<feature type="domain" description="N-acetyltransferase" evidence="3">
    <location>
        <begin position="16"/>
        <end position="164"/>
    </location>
</feature>
<dbReference type="InterPro" id="IPR050832">
    <property type="entry name" value="Bact_Acetyltransf"/>
</dbReference>
<dbReference type="PROSITE" id="PS51186">
    <property type="entry name" value="GNAT"/>
    <property type="match status" value="1"/>
</dbReference>
<name>A0ABU9BQK1_9BURK</name>
<evidence type="ECO:0000313" key="4">
    <source>
        <dbReference type="EMBL" id="MEK8031743.1"/>
    </source>
</evidence>
<evidence type="ECO:0000313" key="5">
    <source>
        <dbReference type="Proteomes" id="UP001371218"/>
    </source>
</evidence>
<proteinExistence type="predicted"/>
<keyword evidence="2 4" id="KW-0012">Acyltransferase</keyword>
<dbReference type="EC" id="2.3.1.-" evidence="4"/>
<dbReference type="SUPFAM" id="SSF55729">
    <property type="entry name" value="Acyl-CoA N-acyltransferases (Nat)"/>
    <property type="match status" value="1"/>
</dbReference>
<keyword evidence="1 4" id="KW-0808">Transferase</keyword>
<dbReference type="PANTHER" id="PTHR43877:SF2">
    <property type="entry name" value="AMINOALKYLPHOSPHONATE N-ACETYLTRANSFERASE-RELATED"/>
    <property type="match status" value="1"/>
</dbReference>
<comment type="caution">
    <text evidence="4">The sequence shown here is derived from an EMBL/GenBank/DDBJ whole genome shotgun (WGS) entry which is preliminary data.</text>
</comment>
<dbReference type="InterPro" id="IPR000182">
    <property type="entry name" value="GNAT_dom"/>
</dbReference>
<reference evidence="4 5" key="1">
    <citation type="submission" date="2024-04" db="EMBL/GenBank/DDBJ databases">
        <title>Novel species of the genus Ideonella isolated from streams.</title>
        <authorList>
            <person name="Lu H."/>
        </authorList>
    </citation>
    <scope>NUCLEOTIDE SEQUENCE [LARGE SCALE GENOMIC DNA]</scope>
    <source>
        <strain evidence="4 5">DXS29W</strain>
    </source>
</reference>
<dbReference type="CDD" id="cd04301">
    <property type="entry name" value="NAT_SF"/>
    <property type="match status" value="1"/>
</dbReference>
<accession>A0ABU9BQK1</accession>
<evidence type="ECO:0000256" key="2">
    <source>
        <dbReference type="ARBA" id="ARBA00023315"/>
    </source>
</evidence>
<dbReference type="EMBL" id="JBBUTG010000006">
    <property type="protein sequence ID" value="MEK8031743.1"/>
    <property type="molecule type" value="Genomic_DNA"/>
</dbReference>
<dbReference type="Pfam" id="PF00583">
    <property type="entry name" value="Acetyltransf_1"/>
    <property type="match status" value="1"/>
</dbReference>
<sequence>MTAPASNAAAASKRPPAVRRARPDDFEALADLFDAYRVFYEQPSDPGLARRFLAERLERGEAIVFVAPSAEGEGLDGFCLMYPTFCSVVARPFRWFNDLYVRPQARDRGVADALMQAAEDDARDAGCARLDLQTAHTNLRAQGLYESRGWKLDEVFRVYSLALP</sequence>
<gene>
    <name evidence="4" type="ORF">AACH06_13025</name>
</gene>
<organism evidence="4 5">
    <name type="scientific">Ideonella lacteola</name>
    <dbReference type="NCBI Taxonomy" id="2984193"/>
    <lineage>
        <taxon>Bacteria</taxon>
        <taxon>Pseudomonadati</taxon>
        <taxon>Pseudomonadota</taxon>
        <taxon>Betaproteobacteria</taxon>
        <taxon>Burkholderiales</taxon>
        <taxon>Sphaerotilaceae</taxon>
        <taxon>Ideonella</taxon>
    </lineage>
</organism>
<dbReference type="RefSeq" id="WP_341426126.1">
    <property type="nucleotide sequence ID" value="NZ_JBBUTG010000006.1"/>
</dbReference>
<evidence type="ECO:0000259" key="3">
    <source>
        <dbReference type="PROSITE" id="PS51186"/>
    </source>
</evidence>
<dbReference type="GO" id="GO:0016746">
    <property type="term" value="F:acyltransferase activity"/>
    <property type="evidence" value="ECO:0007669"/>
    <property type="project" value="UniProtKB-KW"/>
</dbReference>
<dbReference type="Gene3D" id="3.40.630.30">
    <property type="match status" value="1"/>
</dbReference>
<protein>
    <submittedName>
        <fullName evidence="4">N-acetyltransferase</fullName>
        <ecNumber evidence="4">2.3.1.-</ecNumber>
    </submittedName>
</protein>
<dbReference type="Proteomes" id="UP001371218">
    <property type="component" value="Unassembled WGS sequence"/>
</dbReference>